<dbReference type="SUPFAM" id="SSF47175">
    <property type="entry name" value="Cytochromes"/>
    <property type="match status" value="1"/>
</dbReference>
<dbReference type="RefSeq" id="WP_093390976.1">
    <property type="nucleotide sequence ID" value="NZ_LT629736.1"/>
</dbReference>
<dbReference type="GO" id="GO:0009055">
    <property type="term" value="F:electron transfer activity"/>
    <property type="evidence" value="ECO:0007669"/>
    <property type="project" value="InterPro"/>
</dbReference>
<dbReference type="Gene3D" id="1.20.120.10">
    <property type="entry name" value="Cytochrome c/b562"/>
    <property type="match status" value="1"/>
</dbReference>
<dbReference type="STRING" id="487184.SAMN05216421_0032"/>
<feature type="region of interest" description="Disordered" evidence="8">
    <location>
        <begin position="80"/>
        <end position="99"/>
    </location>
</feature>
<organism evidence="9 10">
    <name type="scientific">Halopseudomonas xinjiangensis</name>
    <dbReference type="NCBI Taxonomy" id="487184"/>
    <lineage>
        <taxon>Bacteria</taxon>
        <taxon>Pseudomonadati</taxon>
        <taxon>Pseudomonadota</taxon>
        <taxon>Gammaproteobacteria</taxon>
        <taxon>Pseudomonadales</taxon>
        <taxon>Pseudomonadaceae</taxon>
        <taxon>Halopseudomonas</taxon>
    </lineage>
</organism>
<gene>
    <name evidence="9" type="ORF">SAMN05216421_0032</name>
</gene>
<evidence type="ECO:0000313" key="10">
    <source>
        <dbReference type="Proteomes" id="UP000243207"/>
    </source>
</evidence>
<name>A0A1H1L5B2_9GAMM</name>
<evidence type="ECO:0000256" key="7">
    <source>
        <dbReference type="PIRSR" id="PIRSR000027-2"/>
    </source>
</evidence>
<dbReference type="InterPro" id="IPR012127">
    <property type="entry name" value="Cyt_c_prime"/>
</dbReference>
<dbReference type="PROSITE" id="PS51257">
    <property type="entry name" value="PROKAR_LIPOPROTEIN"/>
    <property type="match status" value="1"/>
</dbReference>
<keyword evidence="3 6" id="KW-0479">Metal-binding</keyword>
<evidence type="ECO:0000256" key="4">
    <source>
        <dbReference type="ARBA" id="ARBA00022982"/>
    </source>
</evidence>
<keyword evidence="10" id="KW-1185">Reference proteome</keyword>
<accession>A0A1H1L5B2</accession>
<keyword evidence="4" id="KW-0249">Electron transport</keyword>
<comment type="PTM">
    <text evidence="7">Binds 1 heme group per subunit.</text>
</comment>
<proteinExistence type="predicted"/>
<dbReference type="PIRSF" id="PIRSF000027">
    <property type="entry name" value="Cytc_c_prime"/>
    <property type="match status" value="1"/>
</dbReference>
<dbReference type="AlphaFoldDB" id="A0A1H1L5B2"/>
<reference evidence="10" key="1">
    <citation type="submission" date="2016-10" db="EMBL/GenBank/DDBJ databases">
        <authorList>
            <person name="Varghese N."/>
            <person name="Submissions S."/>
        </authorList>
    </citation>
    <scope>NUCLEOTIDE SEQUENCE [LARGE SCALE GENOMIC DNA]</scope>
    <source>
        <strain evidence="10">NRRL B-51270</strain>
    </source>
</reference>
<keyword evidence="2 7" id="KW-0349">Heme</keyword>
<sequence>MPHVPLRSIFLPAMLVLAVSGCSREADPDSPEGMRQAAFKQLLSHSEPMAGMLNGRIDFDPEVFAIHALALDEKADAPWHYFPDPSDSDQPTAARESVWSDADGFSERVEQFRTATSRLAEVARDGIDSPDEVREPLQAVQQACKACHEGYRQ</sequence>
<evidence type="ECO:0000256" key="5">
    <source>
        <dbReference type="ARBA" id="ARBA00023004"/>
    </source>
</evidence>
<feature type="binding site" description="covalent" evidence="7">
    <location>
        <position position="144"/>
    </location>
    <ligand>
        <name>heme c</name>
        <dbReference type="ChEBI" id="CHEBI:61717"/>
    </ligand>
</feature>
<evidence type="ECO:0000256" key="3">
    <source>
        <dbReference type="ARBA" id="ARBA00022723"/>
    </source>
</evidence>
<dbReference type="EMBL" id="LT629736">
    <property type="protein sequence ID" value="SDR69225.1"/>
    <property type="molecule type" value="Genomic_DNA"/>
</dbReference>
<protein>
    <submittedName>
        <fullName evidence="9">Cytochrome c556</fullName>
    </submittedName>
</protein>
<dbReference type="GO" id="GO:0042597">
    <property type="term" value="C:periplasmic space"/>
    <property type="evidence" value="ECO:0007669"/>
    <property type="project" value="InterPro"/>
</dbReference>
<evidence type="ECO:0000256" key="6">
    <source>
        <dbReference type="PIRSR" id="PIRSR000027-1"/>
    </source>
</evidence>
<evidence type="ECO:0000256" key="2">
    <source>
        <dbReference type="ARBA" id="ARBA00022617"/>
    </source>
</evidence>
<keyword evidence="1" id="KW-0813">Transport</keyword>
<dbReference type="OrthoDB" id="5520910at2"/>
<dbReference type="PROSITE" id="PS51009">
    <property type="entry name" value="CYTCII"/>
    <property type="match status" value="1"/>
</dbReference>
<dbReference type="Pfam" id="PF01322">
    <property type="entry name" value="Cytochrom_C_2"/>
    <property type="match status" value="1"/>
</dbReference>
<feature type="binding site" description="covalent" evidence="7">
    <location>
        <position position="147"/>
    </location>
    <ligand>
        <name>heme c</name>
        <dbReference type="ChEBI" id="CHEBI:61717"/>
    </ligand>
</feature>
<dbReference type="GO" id="GO:0020037">
    <property type="term" value="F:heme binding"/>
    <property type="evidence" value="ECO:0007669"/>
    <property type="project" value="InterPro"/>
</dbReference>
<feature type="binding site" description="axial binding residue" evidence="6">
    <location>
        <position position="148"/>
    </location>
    <ligand>
        <name>heme c</name>
        <dbReference type="ChEBI" id="CHEBI:61717"/>
    </ligand>
    <ligandPart>
        <name>Fe</name>
        <dbReference type="ChEBI" id="CHEBI:18248"/>
    </ligandPart>
</feature>
<dbReference type="InterPro" id="IPR002321">
    <property type="entry name" value="Cyt_c_II"/>
</dbReference>
<evidence type="ECO:0000256" key="8">
    <source>
        <dbReference type="SAM" id="MobiDB-lite"/>
    </source>
</evidence>
<evidence type="ECO:0000313" key="9">
    <source>
        <dbReference type="EMBL" id="SDR69225.1"/>
    </source>
</evidence>
<dbReference type="InterPro" id="IPR010980">
    <property type="entry name" value="Cyt_c/b562"/>
</dbReference>
<evidence type="ECO:0000256" key="1">
    <source>
        <dbReference type="ARBA" id="ARBA00022448"/>
    </source>
</evidence>
<dbReference type="GO" id="GO:0022900">
    <property type="term" value="P:electron transport chain"/>
    <property type="evidence" value="ECO:0007669"/>
    <property type="project" value="InterPro"/>
</dbReference>
<dbReference type="GO" id="GO:0005506">
    <property type="term" value="F:iron ion binding"/>
    <property type="evidence" value="ECO:0007669"/>
    <property type="project" value="InterPro"/>
</dbReference>
<dbReference type="Proteomes" id="UP000243207">
    <property type="component" value="Chromosome I"/>
</dbReference>
<keyword evidence="5 6" id="KW-0408">Iron</keyword>